<dbReference type="Proteomes" id="UP001355207">
    <property type="component" value="Chromosome 1"/>
</dbReference>
<name>A0AAX4JNL5_9TREE</name>
<evidence type="ECO:0000256" key="2">
    <source>
        <dbReference type="SAM" id="Phobius"/>
    </source>
</evidence>
<evidence type="ECO:0000256" key="1">
    <source>
        <dbReference type="SAM" id="MobiDB-lite"/>
    </source>
</evidence>
<keyword evidence="2" id="KW-0472">Membrane</keyword>
<organism evidence="3 4">
    <name type="scientific">Kwoniella dendrophila CBS 6074</name>
    <dbReference type="NCBI Taxonomy" id="1295534"/>
    <lineage>
        <taxon>Eukaryota</taxon>
        <taxon>Fungi</taxon>
        <taxon>Dikarya</taxon>
        <taxon>Basidiomycota</taxon>
        <taxon>Agaricomycotina</taxon>
        <taxon>Tremellomycetes</taxon>
        <taxon>Tremellales</taxon>
        <taxon>Cryptococcaceae</taxon>
        <taxon>Kwoniella</taxon>
    </lineage>
</organism>
<sequence length="170" mass="18859">MYRSNLFQLSRDQNSTVDAGTELPRYQQNVDHVRSNQNYPFNTSNISSAPASFSSSNNPRRWGKSAVVAGATIATAVIAGVAGTSYLSSELMKANDERYHLKNEKTKLESESFTLKSQLESCRSGESSNDGTVQARSIDFTEADTNPDDINENQYNQALRYIQSQLDSDQ</sequence>
<keyword evidence="2" id="KW-1133">Transmembrane helix</keyword>
<gene>
    <name evidence="3" type="ORF">L201_001371</name>
</gene>
<dbReference type="RefSeq" id="XP_066073257.1">
    <property type="nucleotide sequence ID" value="XM_066217160.1"/>
</dbReference>
<feature type="compositionally biased region" description="Polar residues" evidence="1">
    <location>
        <begin position="120"/>
        <end position="135"/>
    </location>
</feature>
<dbReference type="EMBL" id="CP144098">
    <property type="protein sequence ID" value="WWC86494.1"/>
    <property type="molecule type" value="Genomic_DNA"/>
</dbReference>
<evidence type="ECO:0000313" key="3">
    <source>
        <dbReference type="EMBL" id="WWC86494.1"/>
    </source>
</evidence>
<feature type="transmembrane region" description="Helical" evidence="2">
    <location>
        <begin position="66"/>
        <end position="88"/>
    </location>
</feature>
<keyword evidence="2" id="KW-0812">Transmembrane</keyword>
<reference evidence="3 4" key="1">
    <citation type="submission" date="2024-01" db="EMBL/GenBank/DDBJ databases">
        <title>Comparative genomics of Cryptococcus and Kwoniella reveals pathogenesis evolution and contrasting modes of karyotype evolution via chromosome fusion or intercentromeric recombination.</title>
        <authorList>
            <person name="Coelho M.A."/>
            <person name="David-Palma M."/>
            <person name="Shea T."/>
            <person name="Bowers K."/>
            <person name="McGinley-Smith S."/>
            <person name="Mohammad A.W."/>
            <person name="Gnirke A."/>
            <person name="Yurkov A.M."/>
            <person name="Nowrousian M."/>
            <person name="Sun S."/>
            <person name="Cuomo C.A."/>
            <person name="Heitman J."/>
        </authorList>
    </citation>
    <scope>NUCLEOTIDE SEQUENCE [LARGE SCALE GENOMIC DNA]</scope>
    <source>
        <strain evidence="3 4">CBS 6074</strain>
    </source>
</reference>
<proteinExistence type="predicted"/>
<accession>A0AAX4JNL5</accession>
<keyword evidence="4" id="KW-1185">Reference proteome</keyword>
<dbReference type="AlphaFoldDB" id="A0AAX4JNL5"/>
<evidence type="ECO:0000313" key="4">
    <source>
        <dbReference type="Proteomes" id="UP001355207"/>
    </source>
</evidence>
<feature type="region of interest" description="Disordered" evidence="1">
    <location>
        <begin position="120"/>
        <end position="151"/>
    </location>
</feature>
<protein>
    <submittedName>
        <fullName evidence="3">Uncharacterized protein</fullName>
    </submittedName>
</protein>
<feature type="compositionally biased region" description="Acidic residues" evidence="1">
    <location>
        <begin position="141"/>
        <end position="151"/>
    </location>
</feature>
<dbReference type="GeneID" id="91092043"/>